<protein>
    <recommendedName>
        <fullName evidence="3">Transposase</fullName>
    </recommendedName>
</protein>
<keyword evidence="2" id="KW-1185">Reference proteome</keyword>
<gene>
    <name evidence="1" type="ORF">AA0228_2574</name>
</gene>
<organism evidence="1 2">
    <name type="scientific">Gluconobacter frateurii NRIC 0228</name>
    <dbReference type="NCBI Taxonomy" id="1307946"/>
    <lineage>
        <taxon>Bacteria</taxon>
        <taxon>Pseudomonadati</taxon>
        <taxon>Pseudomonadota</taxon>
        <taxon>Alphaproteobacteria</taxon>
        <taxon>Acetobacterales</taxon>
        <taxon>Acetobacteraceae</taxon>
        <taxon>Gluconobacter</taxon>
    </lineage>
</organism>
<accession>A0ABQ0QEH3</accession>
<comment type="caution">
    <text evidence="1">The sequence shown here is derived from an EMBL/GenBank/DDBJ whole genome shotgun (WGS) entry which is preliminary data.</text>
</comment>
<evidence type="ECO:0008006" key="3">
    <source>
        <dbReference type="Google" id="ProtNLM"/>
    </source>
</evidence>
<evidence type="ECO:0000313" key="1">
    <source>
        <dbReference type="EMBL" id="GBR15666.1"/>
    </source>
</evidence>
<dbReference type="EMBL" id="BAQW01000013">
    <property type="protein sequence ID" value="GBR15666.1"/>
    <property type="molecule type" value="Genomic_DNA"/>
</dbReference>
<evidence type="ECO:0000313" key="2">
    <source>
        <dbReference type="Proteomes" id="UP001061070"/>
    </source>
</evidence>
<proteinExistence type="predicted"/>
<reference evidence="1" key="1">
    <citation type="submission" date="2013-04" db="EMBL/GenBank/DDBJ databases">
        <title>The genome sequencing project of 58 acetic acid bacteria.</title>
        <authorList>
            <person name="Okamoto-Kainuma A."/>
            <person name="Ishikawa M."/>
            <person name="Umino S."/>
            <person name="Koizumi Y."/>
            <person name="Shiwa Y."/>
            <person name="Yoshikawa H."/>
            <person name="Matsutani M."/>
            <person name="Matsushita K."/>
        </authorList>
    </citation>
    <scope>NUCLEOTIDE SEQUENCE</scope>
    <source>
        <strain evidence="1">NRIC 0228</strain>
    </source>
</reference>
<sequence length="64" mass="7240">MVNAHERVDDSRAAAAVIPGREQTDMCGQSIPIRDNPIYHVLSLFDQITRVSYRPAHHGVWQRG</sequence>
<name>A0ABQ0QEH3_9PROT</name>
<dbReference type="Proteomes" id="UP001061070">
    <property type="component" value="Unassembled WGS sequence"/>
</dbReference>